<sequence>MSMNGLLLKGKLFSLLSESSQVTNQEIQNAYGCFMEQVRTISQSEQNYSEFFRILNITRIELISIESHYQYGQGEKCA</sequence>
<reference evidence="1" key="1">
    <citation type="submission" date="2019-08" db="EMBL/GenBank/DDBJ databases">
        <authorList>
            <person name="Kucharzyk K."/>
            <person name="Murdoch R.W."/>
            <person name="Higgins S."/>
            <person name="Loffler F."/>
        </authorList>
    </citation>
    <scope>NUCLEOTIDE SEQUENCE</scope>
</reference>
<protein>
    <submittedName>
        <fullName evidence="1">Uncharacterized protein</fullName>
    </submittedName>
</protein>
<organism evidence="1">
    <name type="scientific">bioreactor metagenome</name>
    <dbReference type="NCBI Taxonomy" id="1076179"/>
    <lineage>
        <taxon>unclassified sequences</taxon>
        <taxon>metagenomes</taxon>
        <taxon>ecological metagenomes</taxon>
    </lineage>
</organism>
<dbReference type="AlphaFoldDB" id="A0A645H9Z8"/>
<evidence type="ECO:0000313" key="1">
    <source>
        <dbReference type="EMBL" id="MPN35847.1"/>
    </source>
</evidence>
<proteinExistence type="predicted"/>
<accession>A0A645H9Z8</accession>
<dbReference type="EMBL" id="VSSQ01089674">
    <property type="protein sequence ID" value="MPN35847.1"/>
    <property type="molecule type" value="Genomic_DNA"/>
</dbReference>
<name>A0A645H9Z8_9ZZZZ</name>
<gene>
    <name evidence="1" type="ORF">SDC9_183349</name>
</gene>
<comment type="caution">
    <text evidence="1">The sequence shown here is derived from an EMBL/GenBank/DDBJ whole genome shotgun (WGS) entry which is preliminary data.</text>
</comment>